<accession>A0ABM1URC9</accession>
<name>A0ABM1URC9_MICOH</name>
<feature type="region of interest" description="Disordered" evidence="1">
    <location>
        <begin position="1"/>
        <end position="101"/>
    </location>
</feature>
<reference evidence="3" key="1">
    <citation type="submission" date="2025-08" db="UniProtKB">
        <authorList>
            <consortium name="RefSeq"/>
        </authorList>
    </citation>
    <scope>IDENTIFICATION</scope>
</reference>
<evidence type="ECO:0000313" key="2">
    <source>
        <dbReference type="Proteomes" id="UP000694915"/>
    </source>
</evidence>
<dbReference type="GeneID" id="113458171"/>
<feature type="compositionally biased region" description="Low complexity" evidence="1">
    <location>
        <begin position="10"/>
        <end position="23"/>
    </location>
</feature>
<keyword evidence="2" id="KW-1185">Reference proteome</keyword>
<organism evidence="2 3">
    <name type="scientific">Microtus ochrogaster</name>
    <name type="common">Prairie vole</name>
    <dbReference type="NCBI Taxonomy" id="79684"/>
    <lineage>
        <taxon>Eukaryota</taxon>
        <taxon>Metazoa</taxon>
        <taxon>Chordata</taxon>
        <taxon>Craniata</taxon>
        <taxon>Vertebrata</taxon>
        <taxon>Euteleostomi</taxon>
        <taxon>Mammalia</taxon>
        <taxon>Eutheria</taxon>
        <taxon>Euarchontoglires</taxon>
        <taxon>Glires</taxon>
        <taxon>Rodentia</taxon>
        <taxon>Myomorpha</taxon>
        <taxon>Muroidea</taxon>
        <taxon>Cricetidae</taxon>
        <taxon>Arvicolinae</taxon>
        <taxon>Microtus</taxon>
    </lineage>
</organism>
<dbReference type="Proteomes" id="UP000694915">
    <property type="component" value="Unplaced"/>
</dbReference>
<feature type="region of interest" description="Disordered" evidence="1">
    <location>
        <begin position="279"/>
        <end position="318"/>
    </location>
</feature>
<gene>
    <name evidence="3" type="primary">LOC113458171</name>
</gene>
<evidence type="ECO:0000256" key="1">
    <source>
        <dbReference type="SAM" id="MobiDB-lite"/>
    </source>
</evidence>
<protein>
    <submittedName>
        <fullName evidence="3">Uncharacterized protein LOC113458171 isoform X1</fullName>
    </submittedName>
</protein>
<proteinExistence type="predicted"/>
<feature type="compositionally biased region" description="Low complexity" evidence="1">
    <location>
        <begin position="74"/>
        <end position="101"/>
    </location>
</feature>
<sequence length="318" mass="33344">MRALWRRARGAQLGPPASASAALPHRHREPCGPTIPLRGPASFRSAGGHAGRGRAVPAPRQPLRRSTGQPGRPASRAVVHSSRAAGSPATPRPASAAPGRTAIPARTEQQWFANSRDSLCPPKRCRVAALPKTRAPGGLSSQHARPGWICSLTPATSCHPRSAPGRAPSTALAGLELKGSGVGPGRACQDSLNQGPEEAKLEEGCTKTTLLLSAPAAGSRAGLGLSPQNLMLPGQYRASSTCPTLLSPQKIVDHVWVTQGQDSWPVWIERFSSEAKCRMSPGMGGNGAQNNWGSHKGPESIPSHRTNKQNTWDPLGLP</sequence>
<evidence type="ECO:0000313" key="3">
    <source>
        <dbReference type="RefSeq" id="XP_026644541.1"/>
    </source>
</evidence>
<dbReference type="RefSeq" id="XP_026644541.1">
    <property type="nucleotide sequence ID" value="XM_026788740.1"/>
</dbReference>